<feature type="compositionally biased region" description="Basic and acidic residues" evidence="1">
    <location>
        <begin position="577"/>
        <end position="591"/>
    </location>
</feature>
<feature type="compositionally biased region" description="Polar residues" evidence="1">
    <location>
        <begin position="130"/>
        <end position="152"/>
    </location>
</feature>
<feature type="compositionally biased region" description="Basic and acidic residues" evidence="1">
    <location>
        <begin position="908"/>
        <end position="917"/>
    </location>
</feature>
<feature type="compositionally biased region" description="Polar residues" evidence="1">
    <location>
        <begin position="1394"/>
        <end position="1406"/>
    </location>
</feature>
<feature type="compositionally biased region" description="Basic and acidic residues" evidence="1">
    <location>
        <begin position="72"/>
        <end position="84"/>
    </location>
</feature>
<feature type="compositionally biased region" description="Polar residues" evidence="1">
    <location>
        <begin position="617"/>
        <end position="637"/>
    </location>
</feature>
<feature type="region of interest" description="Disordered" evidence="1">
    <location>
        <begin position="875"/>
        <end position="917"/>
    </location>
</feature>
<evidence type="ECO:0000313" key="3">
    <source>
        <dbReference type="Proteomes" id="UP000029964"/>
    </source>
</evidence>
<dbReference type="STRING" id="857340.A0A086TC14"/>
<feature type="compositionally biased region" description="Basic and acidic residues" evidence="1">
    <location>
        <begin position="1369"/>
        <end position="1393"/>
    </location>
</feature>
<dbReference type="HOGENOM" id="CLU_002643_0_0_1"/>
<feature type="compositionally biased region" description="Polar residues" evidence="1">
    <location>
        <begin position="1157"/>
        <end position="1171"/>
    </location>
</feature>
<feature type="compositionally biased region" description="Polar residues" evidence="1">
    <location>
        <begin position="752"/>
        <end position="767"/>
    </location>
</feature>
<dbReference type="Proteomes" id="UP000029964">
    <property type="component" value="Unassembled WGS sequence"/>
</dbReference>
<feature type="compositionally biased region" description="Polar residues" evidence="1">
    <location>
        <begin position="800"/>
        <end position="813"/>
    </location>
</feature>
<keyword evidence="3" id="KW-1185">Reference proteome</keyword>
<evidence type="ECO:0000313" key="2">
    <source>
        <dbReference type="EMBL" id="KFH46896.1"/>
    </source>
</evidence>
<gene>
    <name evidence="2" type="ORF">ACRE_021850</name>
</gene>
<evidence type="ECO:0000256" key="1">
    <source>
        <dbReference type="SAM" id="MobiDB-lite"/>
    </source>
</evidence>
<feature type="compositionally biased region" description="Polar residues" evidence="1">
    <location>
        <begin position="1306"/>
        <end position="1326"/>
    </location>
</feature>
<feature type="compositionally biased region" description="Basic and acidic residues" evidence="1">
    <location>
        <begin position="287"/>
        <end position="321"/>
    </location>
</feature>
<feature type="compositionally biased region" description="Low complexity" evidence="1">
    <location>
        <begin position="784"/>
        <end position="799"/>
    </location>
</feature>
<organism evidence="2 3">
    <name type="scientific">Hapsidospora chrysogenum (strain ATCC 11550 / CBS 779.69 / DSM 880 / IAM 14645 / JCM 23072 / IMI 49137)</name>
    <name type="common">Acremonium chrysogenum</name>
    <dbReference type="NCBI Taxonomy" id="857340"/>
    <lineage>
        <taxon>Eukaryota</taxon>
        <taxon>Fungi</taxon>
        <taxon>Dikarya</taxon>
        <taxon>Ascomycota</taxon>
        <taxon>Pezizomycotina</taxon>
        <taxon>Sordariomycetes</taxon>
        <taxon>Hypocreomycetidae</taxon>
        <taxon>Hypocreales</taxon>
        <taxon>Bionectriaceae</taxon>
        <taxon>Hapsidospora</taxon>
    </lineage>
</organism>
<feature type="compositionally biased region" description="Basic and acidic residues" evidence="1">
    <location>
        <begin position="405"/>
        <end position="414"/>
    </location>
</feature>
<dbReference type="OrthoDB" id="5423926at2759"/>
<feature type="compositionally biased region" description="Low complexity" evidence="1">
    <location>
        <begin position="1269"/>
        <end position="1281"/>
    </location>
</feature>
<feature type="compositionally biased region" description="Polar residues" evidence="1">
    <location>
        <begin position="262"/>
        <end position="272"/>
    </location>
</feature>
<reference evidence="3" key="1">
    <citation type="journal article" date="2014" name="Genome Announc.">
        <title>Genome sequence and annotation of Acremonium chrysogenum, producer of the beta-lactam antibiotic cephalosporin C.</title>
        <authorList>
            <person name="Terfehr D."/>
            <person name="Dahlmann T.A."/>
            <person name="Specht T."/>
            <person name="Zadra I."/>
            <person name="Kuernsteiner H."/>
            <person name="Kueck U."/>
        </authorList>
    </citation>
    <scope>NUCLEOTIDE SEQUENCE [LARGE SCALE GENOMIC DNA]</scope>
    <source>
        <strain evidence="3">ATCC 11550 / CBS 779.69 / DSM 880 / IAM 14645 / JCM 23072 / IMI 49137</strain>
    </source>
</reference>
<feature type="compositionally biased region" description="Polar residues" evidence="1">
    <location>
        <begin position="966"/>
        <end position="978"/>
    </location>
</feature>
<feature type="compositionally biased region" description="Polar residues" evidence="1">
    <location>
        <begin position="1072"/>
        <end position="1087"/>
    </location>
</feature>
<protein>
    <submittedName>
        <fullName evidence="2">Uncharacterized protein</fullName>
    </submittedName>
</protein>
<name>A0A086TC14_HAPC1</name>
<feature type="compositionally biased region" description="Basic and acidic residues" evidence="1">
    <location>
        <begin position="330"/>
        <end position="343"/>
    </location>
</feature>
<accession>A0A086TC14</accession>
<feature type="compositionally biased region" description="Polar residues" evidence="1">
    <location>
        <begin position="672"/>
        <end position="691"/>
    </location>
</feature>
<dbReference type="EMBL" id="JPKY01000014">
    <property type="protein sequence ID" value="KFH46896.1"/>
    <property type="molecule type" value="Genomic_DNA"/>
</dbReference>
<feature type="compositionally biased region" description="Polar residues" evidence="1">
    <location>
        <begin position="1185"/>
        <end position="1207"/>
    </location>
</feature>
<comment type="caution">
    <text evidence="2">The sequence shown here is derived from an EMBL/GenBank/DDBJ whole genome shotgun (WGS) entry which is preliminary data.</text>
</comment>
<sequence length="1505" mass="161154">MPIEQPLTKETANPNAATAATSAFLRREPSLSLSSAAAAAALKARPTTPTNVAEVQSKRSLRRSASVSSAPGRDRTGGSRELRRTPSNGSMSERTFRSPSPSPGRSPAPRQHSVPPVPTLPRDAQLQPRRPTSSHKPGVTTLQTQQFRTASQKLKDGQQGSWFGGATARDNVSARTADAVLHSSPYRDDSRSGSVSPSINFSYPRASLEFPGPSDADVLVYDANSRRMVPKADLLARSQSMRETSEKSVKKKKSGVSRSGSHLSKGTISRTQVAVPEALQLPSTRKPTGESEPPRQQKALEPRREEPSAPRPRTHEQDKIPNRAPVETEPAVKESTTLDKVLDDTTVVPPSDTSRAPTVGKEQLSTLQEKTTEDQTDTEDDEPIQHHEAIDSLPVRSSQLAVDEINSKPERQEQEATSPSAKRGSVRSARVNSESPARSARFAPATDQLLVRHEPPPRSLSPRKSALKHSSSVRGASPSDDGSEASGAGPSFSPKDESSRRKSVRVSFSDENNVVVGESAEPHEVDSPVVPSPQSTKKSWHSILGRNKKDSTALDSDEIMTPRPALPLFGSVRDKKHREPDGERPLVRPSERSWSPPPVSSCPQQAVPNDSHIEGPSTDSAIGSVLSQETISRNEANISRAREPLPPVVTSIEGTGYDSSSILTSEDETEYSDNTGMSEITKNEPSTVTETPKNDPGNPEPSEESNPIRAETIADPADPHEAQKQQDNVAVADEAASKSGEANGHAEVPSISIINPSPRVQQDSPSSPEFEYFDVPGGFPSGTEPASSSRAEPAAEQASTSAPKSDSTPQPVSSPVVAEPSTPARSEPAVSSSPMAEIPEEVTDESSIYSDAYEDISDAEGDGFMSLDAVVAAPAGSKASKLYEKTKQQSQERASSEAAVNPENNEESQEHVDSHDDWEMAKAYWRSLSVEKRRQLEKEALEEAAEEADRESSTTQKKKAKKTISQDRPVSDISTSVPAPSDRVYQIPPGTTWTLAEGAEVEEAARSAAPITKPVAAPAFRKSMRGGQPKSVDETSSQQTGGTIRKSLRSNVTPGGAQGQPSKVAGARPVSHQPSASVGTRNSTRRAVSSEPRPVSAGSLPSSSLRPAMTRRGSNDSDSSFKRSRAGGQGFFRSSRRAAPQEPDSPASKGGGRFSFRSLSPTGSTFRQPPSVTGPPAQQFAGGSMRTSMRQSLRTEQNQGKRPSKLTSAFGRSPGKKDKKRNGSRFTDSSDEEDGGRPIFNSRFADSSDEDDAPMQAAKRGGFAKTMRASSNGANSAAAAALGVQPARTREQSPDVPFSDGELVQRNRSIMSNGTSSRAGGTLQRNRSGRGTLISPAGPGHLATDGIGERPAHQRRGSFISSILHRKKDNTNKIYREFGESAARRDTRLERSTEQLSVIRRSNSGGPRQLHKKEPSWPLPDEDDDDYNDGSQQVEAPGRTANAPLQRPATSAGPGVTPASKPGFLKRRSASQQVAAPPAPPPSDPGDFHKKKKFGALRRVFGLKD</sequence>
<proteinExistence type="predicted"/>
<feature type="region of interest" description="Disordered" evidence="1">
    <location>
        <begin position="41"/>
        <end position="170"/>
    </location>
</feature>
<feature type="region of interest" description="Disordered" evidence="1">
    <location>
        <begin position="938"/>
        <end position="1492"/>
    </location>
</feature>
<feature type="region of interest" description="Disordered" evidence="1">
    <location>
        <begin position="227"/>
        <end position="854"/>
    </location>
</feature>